<dbReference type="Pfam" id="PF00999">
    <property type="entry name" value="Na_H_Exchanger"/>
    <property type="match status" value="1"/>
</dbReference>
<name>A0A1I4PVY3_9HYPH</name>
<keyword evidence="13" id="KW-1185">Reference proteome</keyword>
<dbReference type="Gene3D" id="1.20.1530.20">
    <property type="match status" value="1"/>
</dbReference>
<dbReference type="InterPro" id="IPR036291">
    <property type="entry name" value="NAD(P)-bd_dom_sf"/>
</dbReference>
<dbReference type="Proteomes" id="UP000199048">
    <property type="component" value="Unassembled WGS sequence"/>
</dbReference>
<keyword evidence="4" id="KW-1003">Cell membrane</keyword>
<feature type="transmembrane region" description="Helical" evidence="10">
    <location>
        <begin position="117"/>
        <end position="138"/>
    </location>
</feature>
<reference evidence="13" key="1">
    <citation type="submission" date="2016-10" db="EMBL/GenBank/DDBJ databases">
        <authorList>
            <person name="Varghese N."/>
            <person name="Submissions S."/>
        </authorList>
    </citation>
    <scope>NUCLEOTIDE SEQUENCE [LARGE SCALE GENOMIC DNA]</scope>
    <source>
        <strain evidence="13">BL36</strain>
    </source>
</reference>
<accession>A0A1I4PVY3</accession>
<evidence type="ECO:0000256" key="7">
    <source>
        <dbReference type="ARBA" id="ARBA00023065"/>
    </source>
</evidence>
<dbReference type="STRING" id="582667.SAMN05192568_102679"/>
<dbReference type="AlphaFoldDB" id="A0A1I4PVY3"/>
<evidence type="ECO:0000256" key="1">
    <source>
        <dbReference type="ARBA" id="ARBA00004651"/>
    </source>
</evidence>
<organism evidence="12 13">
    <name type="scientific">Methylobacterium pseudosasicola</name>
    <dbReference type="NCBI Taxonomy" id="582667"/>
    <lineage>
        <taxon>Bacteria</taxon>
        <taxon>Pseudomonadati</taxon>
        <taxon>Pseudomonadota</taxon>
        <taxon>Alphaproteobacteria</taxon>
        <taxon>Hyphomicrobiales</taxon>
        <taxon>Methylobacteriaceae</taxon>
        <taxon>Methylobacterium</taxon>
    </lineage>
</organism>
<evidence type="ECO:0000256" key="8">
    <source>
        <dbReference type="ARBA" id="ARBA00023136"/>
    </source>
</evidence>
<keyword evidence="2" id="KW-0813">Transport</keyword>
<dbReference type="SUPFAM" id="SSF51735">
    <property type="entry name" value="NAD(P)-binding Rossmann-fold domains"/>
    <property type="match status" value="1"/>
</dbReference>
<dbReference type="PANTHER" id="PTHR32507">
    <property type="entry name" value="NA(+)/H(+) ANTIPORTER 1"/>
    <property type="match status" value="1"/>
</dbReference>
<evidence type="ECO:0000256" key="5">
    <source>
        <dbReference type="ARBA" id="ARBA00022692"/>
    </source>
</evidence>
<evidence type="ECO:0000256" key="4">
    <source>
        <dbReference type="ARBA" id="ARBA00022475"/>
    </source>
</evidence>
<dbReference type="OrthoDB" id="570124at2"/>
<keyword evidence="5 10" id="KW-0812">Transmembrane</keyword>
<dbReference type="InterPro" id="IPR006153">
    <property type="entry name" value="Cation/H_exchanger_TM"/>
</dbReference>
<evidence type="ECO:0000256" key="6">
    <source>
        <dbReference type="ARBA" id="ARBA00022989"/>
    </source>
</evidence>
<keyword evidence="3" id="KW-0050">Antiport</keyword>
<feature type="transmembrane region" description="Helical" evidence="10">
    <location>
        <begin position="60"/>
        <end position="77"/>
    </location>
</feature>
<dbReference type="EMBL" id="FOTK01000026">
    <property type="protein sequence ID" value="SFM31485.1"/>
    <property type="molecule type" value="Genomic_DNA"/>
</dbReference>
<feature type="transmembrane region" description="Helical" evidence="10">
    <location>
        <begin position="6"/>
        <end position="23"/>
    </location>
</feature>
<feature type="transmembrane region" description="Helical" evidence="10">
    <location>
        <begin position="188"/>
        <end position="214"/>
    </location>
</feature>
<dbReference type="PANTHER" id="PTHR32507:SF0">
    <property type="entry name" value="NA(+)_H(+) ANTIPORTER 2-RELATED"/>
    <property type="match status" value="1"/>
</dbReference>
<feature type="transmembrane region" description="Helical" evidence="10">
    <location>
        <begin position="30"/>
        <end position="48"/>
    </location>
</feature>
<feature type="compositionally biased region" description="Basic and acidic residues" evidence="9">
    <location>
        <begin position="574"/>
        <end position="585"/>
    </location>
</feature>
<comment type="subcellular location">
    <subcellularLocation>
        <location evidence="1">Cell membrane</location>
        <topology evidence="1">Multi-pass membrane protein</topology>
    </subcellularLocation>
</comment>
<evidence type="ECO:0000313" key="13">
    <source>
        <dbReference type="Proteomes" id="UP000199048"/>
    </source>
</evidence>
<evidence type="ECO:0000259" key="11">
    <source>
        <dbReference type="Pfam" id="PF00999"/>
    </source>
</evidence>
<protein>
    <submittedName>
        <fullName evidence="12">Sodium/proton antiporter, CPA1 family</fullName>
    </submittedName>
</protein>
<dbReference type="GO" id="GO:0015297">
    <property type="term" value="F:antiporter activity"/>
    <property type="evidence" value="ECO:0007669"/>
    <property type="project" value="UniProtKB-KW"/>
</dbReference>
<feature type="transmembrane region" description="Helical" evidence="10">
    <location>
        <begin position="89"/>
        <end position="111"/>
    </location>
</feature>
<dbReference type="GO" id="GO:0005886">
    <property type="term" value="C:plasma membrane"/>
    <property type="evidence" value="ECO:0007669"/>
    <property type="project" value="UniProtKB-SubCell"/>
</dbReference>
<evidence type="ECO:0000256" key="10">
    <source>
        <dbReference type="SAM" id="Phobius"/>
    </source>
</evidence>
<feature type="transmembrane region" description="Helical" evidence="10">
    <location>
        <begin position="150"/>
        <end position="176"/>
    </location>
</feature>
<feature type="transmembrane region" description="Helical" evidence="10">
    <location>
        <begin position="304"/>
        <end position="323"/>
    </location>
</feature>
<proteinExistence type="predicted"/>
<feature type="region of interest" description="Disordered" evidence="9">
    <location>
        <begin position="573"/>
        <end position="608"/>
    </location>
</feature>
<dbReference type="InterPro" id="IPR038770">
    <property type="entry name" value="Na+/solute_symporter_sf"/>
</dbReference>
<evidence type="ECO:0000313" key="12">
    <source>
        <dbReference type="EMBL" id="SFM31485.1"/>
    </source>
</evidence>
<evidence type="ECO:0000256" key="9">
    <source>
        <dbReference type="SAM" id="MobiDB-lite"/>
    </source>
</evidence>
<feature type="transmembrane region" description="Helical" evidence="10">
    <location>
        <begin position="226"/>
        <end position="242"/>
    </location>
</feature>
<feature type="domain" description="Cation/H+ exchanger transmembrane" evidence="11">
    <location>
        <begin position="17"/>
        <end position="393"/>
    </location>
</feature>
<evidence type="ECO:0000256" key="3">
    <source>
        <dbReference type="ARBA" id="ARBA00022449"/>
    </source>
</evidence>
<keyword evidence="7" id="KW-0406">Ion transport</keyword>
<feature type="transmembrane region" description="Helical" evidence="10">
    <location>
        <begin position="368"/>
        <end position="388"/>
    </location>
</feature>
<keyword evidence="6 10" id="KW-1133">Transmembrane helix</keyword>
<feature type="transmembrane region" description="Helical" evidence="10">
    <location>
        <begin position="335"/>
        <end position="356"/>
    </location>
</feature>
<keyword evidence="8 10" id="KW-0472">Membrane</keyword>
<gene>
    <name evidence="12" type="ORF">SAMN05192568_102679</name>
</gene>
<evidence type="ECO:0000256" key="2">
    <source>
        <dbReference type="ARBA" id="ARBA00022448"/>
    </source>
</evidence>
<dbReference type="RefSeq" id="WP_092044067.1">
    <property type="nucleotide sequence ID" value="NZ_FOTK01000026.1"/>
</dbReference>
<sequence length="608" mass="63637">MEHGLATAVLCIVGGGIAAQVLAARLRIPAIVLLLALGFLVGPILGLLHPTRDFGENLRPLIGLAVAIVVFEGGLALDFRELRASGEGVLRLTAFALPVNFVLGTFAAHLIGGMMWGPASVFGAILVVTGPTVILPLLRHARLERRSAAFLKWEAIVNDPVGAILTAVVIEILVGVPHGADETPAVALALHLAEGVLVASGLGVSFAFAVAWGFRRDLVPEPLKTPVLLALALIAYVVPNLLMHEAGLIGATVFGIALANRHLPGLGELRRFKEALVVLLVSCLFVVLTADLDLGVLGKLSLPILGLTATILLAVRPAAIWLATLGSDLTRGERLFVGWIGPRGIVAAAVAGLAGPRLSDAGYAGGDLIQPTVFAVIVATVILHGFSLGPLARRLGLSTATETQRLAVVGASPWASDMVIALHRAGVPVVLVDTYPGALQAARDAGVPTLQAELLSRQAEEGLADHPPDHLLAATRDELYNALVCTRLAPEIGRERVYQLAPSADHLLREDTGVSRDARGKVFGDGKADFDALAGRHEAGWRFEVILANAETQSEVVALLTIRTDGSVEFLSPDNERAAPGEGDRMLTLSPPNVPTIDVGKEPAPVYA</sequence>
<dbReference type="GO" id="GO:1902600">
    <property type="term" value="P:proton transmembrane transport"/>
    <property type="evidence" value="ECO:0007669"/>
    <property type="project" value="InterPro"/>
</dbReference>